<reference evidence="4 5" key="1">
    <citation type="journal article" date="2018" name="Nat. Ecol. Evol.">
        <title>Genomic signatures of mitonuclear coevolution across populations of Tigriopus californicus.</title>
        <authorList>
            <person name="Barreto F.S."/>
            <person name="Watson E.T."/>
            <person name="Lima T.G."/>
            <person name="Willett C.S."/>
            <person name="Edmands S."/>
            <person name="Li W."/>
            <person name="Burton R.S."/>
        </authorList>
    </citation>
    <scope>NUCLEOTIDE SEQUENCE [LARGE SCALE GENOMIC DNA]</scope>
    <source>
        <strain evidence="4 5">San Diego</strain>
    </source>
</reference>
<feature type="region of interest" description="Disordered" evidence="2">
    <location>
        <begin position="360"/>
        <end position="538"/>
    </location>
</feature>
<feature type="compositionally biased region" description="Polar residues" evidence="2">
    <location>
        <begin position="487"/>
        <end position="498"/>
    </location>
</feature>
<feature type="compositionally biased region" description="Basic and acidic residues" evidence="2">
    <location>
        <begin position="520"/>
        <end position="538"/>
    </location>
</feature>
<dbReference type="Pfam" id="PF15295">
    <property type="entry name" value="CCDC50_N"/>
    <property type="match status" value="1"/>
</dbReference>
<proteinExistence type="predicted"/>
<protein>
    <recommendedName>
        <fullName evidence="3">Coiled-coil domain-containing protein</fullName>
    </recommendedName>
</protein>
<dbReference type="InterPro" id="IPR029311">
    <property type="entry name" value="CCDC50_N"/>
</dbReference>
<keyword evidence="1" id="KW-0175">Coiled coil</keyword>
<feature type="compositionally biased region" description="Basic and acidic residues" evidence="2">
    <location>
        <begin position="371"/>
        <end position="382"/>
    </location>
</feature>
<dbReference type="AlphaFoldDB" id="A0A553NUQ0"/>
<feature type="region of interest" description="Disordered" evidence="2">
    <location>
        <begin position="244"/>
        <end position="285"/>
    </location>
</feature>
<feature type="compositionally biased region" description="Polar residues" evidence="2">
    <location>
        <begin position="1"/>
        <end position="20"/>
    </location>
</feature>
<evidence type="ECO:0000313" key="4">
    <source>
        <dbReference type="EMBL" id="TRY69161.1"/>
    </source>
</evidence>
<feature type="compositionally biased region" description="Polar residues" evidence="2">
    <location>
        <begin position="400"/>
        <end position="411"/>
    </location>
</feature>
<dbReference type="PANTHER" id="PTHR22115">
    <property type="entry name" value="C3ORF6 PROTEIN-RELATED"/>
    <property type="match status" value="1"/>
</dbReference>
<evidence type="ECO:0000313" key="5">
    <source>
        <dbReference type="Proteomes" id="UP000318571"/>
    </source>
</evidence>
<sequence>MAALSTPSPNSTSSAVSVNTAERIRPEGVAGDPNLTVTRLRLLSGEAGGHVSRLRQNWVVHEDGALAERLQSQEYHQHLSGNKQRNHQIREDFPQALQEQTRERVHAQMVYQDHIHKVREQEDRDAEIARRMALEWEAKEREHRAYEATRDEIFARRIQNLEAGKRPTSAAAHQPDRHSVRPASHTQPLPVLSNGDVPYASSDISEMSRPSRGGAERLLHYERDRPLPESYQVKMARPARVTPEPLYANNQPEHYAVSSPYPSPDDGELGAAGGGASGQAHRAGSLSPELLEAAGLSQRDVALSRRAEEQLEQERRDRELARILQEQLSTEEVGLASRDSDRAAKDLEFARRIQLKEKEKLKRAKERSRLKKLEQQHSRQLAEADDIVSESRSHSRLSKQSHTSDILNESHVSIPLRRPYMNRAAIDDYDSGSNSEPQYENVGPQSRPHLTHPHQSRPPLHTQKQYPTSPPSIPSSEMTPSPEVNGPTAQGTFSSGTSRDMDDPVPPYMPMQQSQSRKSSSLEKRILKKKEKEGCKQQ</sequence>
<dbReference type="EMBL" id="VCGU01000010">
    <property type="protein sequence ID" value="TRY69161.1"/>
    <property type="molecule type" value="Genomic_DNA"/>
</dbReference>
<evidence type="ECO:0000256" key="2">
    <source>
        <dbReference type="SAM" id="MobiDB-lite"/>
    </source>
</evidence>
<feature type="domain" description="Coiled-coil" evidence="3">
    <location>
        <begin position="50"/>
        <end position="163"/>
    </location>
</feature>
<feature type="compositionally biased region" description="Basic residues" evidence="2">
    <location>
        <begin position="361"/>
        <end position="370"/>
    </location>
</feature>
<gene>
    <name evidence="4" type="ORF">TCAL_14276</name>
</gene>
<dbReference type="OMA" id="KDGGCKQ"/>
<evidence type="ECO:0000259" key="3">
    <source>
        <dbReference type="Pfam" id="PF15295"/>
    </source>
</evidence>
<keyword evidence="5" id="KW-1185">Reference proteome</keyword>
<dbReference type="OrthoDB" id="9994767at2759"/>
<feature type="region of interest" description="Disordered" evidence="2">
    <location>
        <begin position="163"/>
        <end position="213"/>
    </location>
</feature>
<organism evidence="4 5">
    <name type="scientific">Tigriopus californicus</name>
    <name type="common">Marine copepod</name>
    <dbReference type="NCBI Taxonomy" id="6832"/>
    <lineage>
        <taxon>Eukaryota</taxon>
        <taxon>Metazoa</taxon>
        <taxon>Ecdysozoa</taxon>
        <taxon>Arthropoda</taxon>
        <taxon>Crustacea</taxon>
        <taxon>Multicrustacea</taxon>
        <taxon>Hexanauplia</taxon>
        <taxon>Copepoda</taxon>
        <taxon>Harpacticoida</taxon>
        <taxon>Harpacticidae</taxon>
        <taxon>Tigriopus</taxon>
    </lineage>
</organism>
<feature type="region of interest" description="Disordered" evidence="2">
    <location>
        <begin position="1"/>
        <end position="30"/>
    </location>
</feature>
<evidence type="ECO:0000256" key="1">
    <source>
        <dbReference type="ARBA" id="ARBA00023054"/>
    </source>
</evidence>
<dbReference type="InterPro" id="IPR039303">
    <property type="entry name" value="CCDC50"/>
</dbReference>
<comment type="caution">
    <text evidence="4">The sequence shown here is derived from an EMBL/GenBank/DDBJ whole genome shotgun (WGS) entry which is preliminary data.</text>
</comment>
<name>A0A553NUQ0_TIGCA</name>
<dbReference type="PANTHER" id="PTHR22115:SF4">
    <property type="entry name" value="COILED-COIL DOMAIN-CONTAINING PROTEIN"/>
    <property type="match status" value="1"/>
</dbReference>
<accession>A0A553NUQ0</accession>
<dbReference type="Proteomes" id="UP000318571">
    <property type="component" value="Chromosome 1"/>
</dbReference>